<proteinExistence type="predicted"/>
<dbReference type="Proteomes" id="UP001367508">
    <property type="component" value="Unassembled WGS sequence"/>
</dbReference>
<keyword evidence="2" id="KW-1185">Reference proteome</keyword>
<dbReference type="EMBL" id="JAYMYQ010000009">
    <property type="protein sequence ID" value="KAK7313151.1"/>
    <property type="molecule type" value="Genomic_DNA"/>
</dbReference>
<organism evidence="1 2">
    <name type="scientific">Canavalia gladiata</name>
    <name type="common">Sword bean</name>
    <name type="synonym">Dolichos gladiatus</name>
    <dbReference type="NCBI Taxonomy" id="3824"/>
    <lineage>
        <taxon>Eukaryota</taxon>
        <taxon>Viridiplantae</taxon>
        <taxon>Streptophyta</taxon>
        <taxon>Embryophyta</taxon>
        <taxon>Tracheophyta</taxon>
        <taxon>Spermatophyta</taxon>
        <taxon>Magnoliopsida</taxon>
        <taxon>eudicotyledons</taxon>
        <taxon>Gunneridae</taxon>
        <taxon>Pentapetalae</taxon>
        <taxon>rosids</taxon>
        <taxon>fabids</taxon>
        <taxon>Fabales</taxon>
        <taxon>Fabaceae</taxon>
        <taxon>Papilionoideae</taxon>
        <taxon>50 kb inversion clade</taxon>
        <taxon>NPAAA clade</taxon>
        <taxon>indigoferoid/millettioid clade</taxon>
        <taxon>Phaseoleae</taxon>
        <taxon>Canavalia</taxon>
    </lineage>
</organism>
<reference evidence="1 2" key="1">
    <citation type="submission" date="2024-01" db="EMBL/GenBank/DDBJ databases">
        <title>The genomes of 5 underutilized Papilionoideae crops provide insights into root nodulation and disease resistanc.</title>
        <authorList>
            <person name="Jiang F."/>
        </authorList>
    </citation>
    <scope>NUCLEOTIDE SEQUENCE [LARGE SCALE GENOMIC DNA]</scope>
    <source>
        <strain evidence="1">LVBAO_FW01</strain>
        <tissue evidence="1">Leaves</tissue>
    </source>
</reference>
<name>A0AAN9KB07_CANGL</name>
<gene>
    <name evidence="1" type="ORF">VNO77_37610</name>
</gene>
<sequence>MRSGKLSKPGGNFMAHLRIVHSWVFANALLQEKRPKHCRCRMEDDGDGGLELNVTFVKGASPKAANGPQRIQFQKKIKQIFSEQAQFFFGKTFCSLADSSMFSWFYFQHVPTQVTKLRFPIVEAHLEQNNVSLFFTESSTNPSLIGVDINLIQHSLAKYIGGGEKTLHLRVPQQKSTALRMANFRGVSQGESHAARLQASHAEDGLTLFLNIWAELVNEDPPSGLVY</sequence>
<comment type="caution">
    <text evidence="1">The sequence shown here is derived from an EMBL/GenBank/DDBJ whole genome shotgun (WGS) entry which is preliminary data.</text>
</comment>
<dbReference type="AlphaFoldDB" id="A0AAN9KB07"/>
<evidence type="ECO:0000313" key="1">
    <source>
        <dbReference type="EMBL" id="KAK7313151.1"/>
    </source>
</evidence>
<evidence type="ECO:0000313" key="2">
    <source>
        <dbReference type="Proteomes" id="UP001367508"/>
    </source>
</evidence>
<accession>A0AAN9KB07</accession>
<protein>
    <submittedName>
        <fullName evidence="1">Uncharacterized protein</fullName>
    </submittedName>
</protein>